<organism evidence="7 8">
    <name type="scientific">Calypte anna</name>
    <name type="common">Anna's hummingbird</name>
    <name type="synonym">Archilochus anna</name>
    <dbReference type="NCBI Taxonomy" id="9244"/>
    <lineage>
        <taxon>Eukaryota</taxon>
        <taxon>Metazoa</taxon>
        <taxon>Chordata</taxon>
        <taxon>Craniata</taxon>
        <taxon>Vertebrata</taxon>
        <taxon>Euteleostomi</taxon>
        <taxon>Archelosauria</taxon>
        <taxon>Archosauria</taxon>
        <taxon>Dinosauria</taxon>
        <taxon>Saurischia</taxon>
        <taxon>Theropoda</taxon>
        <taxon>Coelurosauria</taxon>
        <taxon>Aves</taxon>
        <taxon>Neognathae</taxon>
        <taxon>Neoaves</taxon>
        <taxon>Strisores</taxon>
        <taxon>Apodiformes</taxon>
        <taxon>Trochilidae</taxon>
        <taxon>Calypte</taxon>
    </lineage>
</organism>
<keyword evidence="1" id="KW-0479">Metal-binding</keyword>
<accession>A0A091I309</accession>
<dbReference type="Proteomes" id="UP000054308">
    <property type="component" value="Unassembled WGS sequence"/>
</dbReference>
<proteinExistence type="predicted"/>
<keyword evidence="3" id="KW-0862">Zinc</keyword>
<dbReference type="AlphaFoldDB" id="A0A091I309"/>
<dbReference type="PANTHER" id="PTHR24103">
    <property type="entry name" value="E3 UBIQUITIN-PROTEIN LIGASE TRIM"/>
    <property type="match status" value="1"/>
</dbReference>
<evidence type="ECO:0000256" key="4">
    <source>
        <dbReference type="PROSITE-ProRule" id="PRU00175"/>
    </source>
</evidence>
<feature type="compositionally biased region" description="Acidic residues" evidence="5">
    <location>
        <begin position="71"/>
        <end position="88"/>
    </location>
</feature>
<feature type="compositionally biased region" description="Acidic residues" evidence="5">
    <location>
        <begin position="49"/>
        <end position="61"/>
    </location>
</feature>
<gene>
    <name evidence="7" type="ORF">N300_11621</name>
</gene>
<dbReference type="PROSITE" id="PS00518">
    <property type="entry name" value="ZF_RING_1"/>
    <property type="match status" value="1"/>
</dbReference>
<evidence type="ECO:0000313" key="8">
    <source>
        <dbReference type="Proteomes" id="UP000054308"/>
    </source>
</evidence>
<dbReference type="PROSITE" id="PS50089">
    <property type="entry name" value="ZF_RING_2"/>
    <property type="match status" value="1"/>
</dbReference>
<protein>
    <submittedName>
        <fullName evidence="7">E3 ubiquitin-protein ligase TRIM41</fullName>
    </submittedName>
</protein>
<dbReference type="SUPFAM" id="SSF57850">
    <property type="entry name" value="RING/U-box"/>
    <property type="match status" value="1"/>
</dbReference>
<feature type="region of interest" description="Disordered" evidence="5">
    <location>
        <begin position="46"/>
        <end position="88"/>
    </location>
</feature>
<dbReference type="InterPro" id="IPR001841">
    <property type="entry name" value="Znf_RING"/>
</dbReference>
<evidence type="ECO:0000313" key="7">
    <source>
        <dbReference type="EMBL" id="KFP02899.1"/>
    </source>
</evidence>
<evidence type="ECO:0000256" key="2">
    <source>
        <dbReference type="ARBA" id="ARBA00022771"/>
    </source>
</evidence>
<dbReference type="InterPro" id="IPR017907">
    <property type="entry name" value="Znf_RING_CS"/>
</dbReference>
<sequence length="88" mass="10185">NPVETLQEEAICAICLDYFVDPVSIGCGHNFCRVCITQLWGDRGGTPVVEEEEEEEEEDMWDGGVRRELYFGEEDYDEDVMEEEVEEE</sequence>
<feature type="non-terminal residue" evidence="7">
    <location>
        <position position="1"/>
    </location>
</feature>
<dbReference type="InterPro" id="IPR050143">
    <property type="entry name" value="TRIM/RBCC"/>
</dbReference>
<evidence type="ECO:0000256" key="1">
    <source>
        <dbReference type="ARBA" id="ARBA00022723"/>
    </source>
</evidence>
<dbReference type="EMBL" id="KL218164">
    <property type="protein sequence ID" value="KFP02899.1"/>
    <property type="molecule type" value="Genomic_DNA"/>
</dbReference>
<dbReference type="GO" id="GO:0008270">
    <property type="term" value="F:zinc ion binding"/>
    <property type="evidence" value="ECO:0007669"/>
    <property type="project" value="UniProtKB-KW"/>
</dbReference>
<reference evidence="7 8" key="1">
    <citation type="submission" date="2014-04" db="EMBL/GenBank/DDBJ databases">
        <title>Genome evolution of avian class.</title>
        <authorList>
            <person name="Zhang G."/>
            <person name="Li C."/>
        </authorList>
    </citation>
    <scope>NUCLEOTIDE SEQUENCE [LARGE SCALE GENOMIC DNA]</scope>
    <source>
        <strain evidence="7">BGI_N300</strain>
    </source>
</reference>
<dbReference type="SMART" id="SM00184">
    <property type="entry name" value="RING"/>
    <property type="match status" value="1"/>
</dbReference>
<name>A0A091I309_CALAN</name>
<evidence type="ECO:0000256" key="3">
    <source>
        <dbReference type="ARBA" id="ARBA00022833"/>
    </source>
</evidence>
<evidence type="ECO:0000256" key="5">
    <source>
        <dbReference type="SAM" id="MobiDB-lite"/>
    </source>
</evidence>
<keyword evidence="8" id="KW-1185">Reference proteome</keyword>
<feature type="domain" description="RING-type" evidence="6">
    <location>
        <begin position="12"/>
        <end position="38"/>
    </location>
</feature>
<keyword evidence="2 4" id="KW-0863">Zinc-finger</keyword>
<dbReference type="Gene3D" id="3.30.40.10">
    <property type="entry name" value="Zinc/RING finger domain, C3HC4 (zinc finger)"/>
    <property type="match status" value="1"/>
</dbReference>
<dbReference type="Pfam" id="PF15227">
    <property type="entry name" value="zf-C3HC4_4"/>
    <property type="match status" value="1"/>
</dbReference>
<feature type="non-terminal residue" evidence="7">
    <location>
        <position position="88"/>
    </location>
</feature>
<evidence type="ECO:0000259" key="6">
    <source>
        <dbReference type="PROSITE" id="PS50089"/>
    </source>
</evidence>
<dbReference type="InterPro" id="IPR013083">
    <property type="entry name" value="Znf_RING/FYVE/PHD"/>
</dbReference>
<dbReference type="STRING" id="9244.A0A091I309"/>